<gene>
    <name evidence="1" type="ORF">WP8S17C03_34090</name>
</gene>
<evidence type="ECO:0000313" key="2">
    <source>
        <dbReference type="Proteomes" id="UP000515591"/>
    </source>
</evidence>
<sequence>MASDFDRLMCLGDRRYFAVFGERGGEQQQPRYTAPGPQAVPVEVQVAVQNNAQVAGADGLFQVIQHLAEIRLKPGLQLRRDGLLELPGGRYRLERLVDADGLVERWSLMPRG</sequence>
<protein>
    <submittedName>
        <fullName evidence="1">Uncharacterized protein</fullName>
    </submittedName>
</protein>
<name>A0A6S5RRT8_9GAMM</name>
<organism evidence="1 2">
    <name type="scientific">Metapseudomonas otitidis</name>
    <dbReference type="NCBI Taxonomy" id="319939"/>
    <lineage>
        <taxon>Bacteria</taxon>
        <taxon>Pseudomonadati</taxon>
        <taxon>Pseudomonadota</taxon>
        <taxon>Gammaproteobacteria</taxon>
        <taxon>Pseudomonadales</taxon>
        <taxon>Pseudomonadaceae</taxon>
        <taxon>Metapseudomonas</taxon>
    </lineage>
</organism>
<dbReference type="Proteomes" id="UP000515591">
    <property type="component" value="Chromosome"/>
</dbReference>
<dbReference type="AlphaFoldDB" id="A0A6S5RRT8"/>
<reference evidence="1 2" key="1">
    <citation type="submission" date="2019-12" db="EMBL/GenBank/DDBJ databases">
        <title>complete genome sequences of Pseudomonas otitidis str. WP8-S17-CRE-03 isolated from wastewater treatment plant effluent.</title>
        <authorList>
            <person name="Sekizuka T."/>
            <person name="Itokawa K."/>
            <person name="Yatsu K."/>
            <person name="Inamine Y."/>
            <person name="Kuroda M."/>
        </authorList>
    </citation>
    <scope>NUCLEOTIDE SEQUENCE [LARGE SCALE GENOMIC DNA]</scope>
    <source>
        <strain evidence="1 2">WP8-S17-CRE-03</strain>
    </source>
</reference>
<accession>A0A6S5RRT8</accession>
<proteinExistence type="predicted"/>
<dbReference type="RefSeq" id="WP_165669779.1">
    <property type="nucleotide sequence ID" value="NZ_AP022213.1"/>
</dbReference>
<evidence type="ECO:0000313" key="1">
    <source>
        <dbReference type="EMBL" id="BBT17360.1"/>
    </source>
</evidence>
<dbReference type="EMBL" id="AP022213">
    <property type="protein sequence ID" value="BBT17360.1"/>
    <property type="molecule type" value="Genomic_DNA"/>
</dbReference>